<evidence type="ECO:0000256" key="1">
    <source>
        <dbReference type="SAM" id="MobiDB-lite"/>
    </source>
</evidence>
<dbReference type="Proteomes" id="UP000203427">
    <property type="component" value="Segment"/>
</dbReference>
<dbReference type="RefSeq" id="YP_009218130.1">
    <property type="nucleotide sequence ID" value="NC_029007.1"/>
</dbReference>
<feature type="domain" description="Terminase large subunit ribonuclease H-like" evidence="2">
    <location>
        <begin position="374"/>
        <end position="488"/>
    </location>
</feature>
<reference evidence="3 4" key="1">
    <citation type="submission" date="2014-08" db="EMBL/GenBank/DDBJ databases">
        <title>Isolation and characterization of bacteriophages infecting R. solanacearum from Thailand.</title>
        <authorList>
            <person name="Narulita E."/>
            <person name="Kawasaki T."/>
            <person name="Fujie M."/>
            <person name="Yamada T."/>
        </authorList>
    </citation>
    <scope>NUCLEOTIDE SEQUENCE [LARGE SCALE GENOMIC DNA]</scope>
</reference>
<evidence type="ECO:0000313" key="4">
    <source>
        <dbReference type="Proteomes" id="UP000203427"/>
    </source>
</evidence>
<dbReference type="InterPro" id="IPR047987">
    <property type="entry name" value="Gp19-like_virus"/>
</dbReference>
<sequence>MRESPDKALVRWTLLEAVQAEYPGFIPFLREVMAVLGFSTTLMQEDIASFLEYGPHFLMIQAQRGEAKTTITAAFAVWHLIHNPAGKILILSAGGTQANEISTLIVRIIMSMDELACMRPDRNAGDRTSTEAFDIHHSLKGVDKSPSVACVGVGGNLQGKRATLLIADDIESQKNSKTEHLREELLHLTRDFPSICNDGRIVYLGTPQSVNSVYNSLPGRGYTVRIWPGRFPTEKQEANYGDMLAPYIKELIAANPSLRIGGGALGDQGMPTDPQLPAGREEKLQEKERDQGPSYFQLQHMLNTKLADAERFPLKLASILVARLAGDHFPLTVTPGMASSTVVKYAIDGKTYEFNSPAKVSEDRSKLQGIVMHVDPAGGGKNGDETGYAIVGFLNGNIWVLEVGGVKGGFGDAEYRKVAQRAANWGVQRIMVEKNFGNGAYLHSWLPILRAEYKAIQSGQCHVEEVWESGQKELRIIDTLEPVIARGALLFNAEIIEGESASIAQYAAEHRASYSLLNQIALITRDRDCLKHDDRLDALAGAVRYWVQQLGIEQKDAVERLRKEEYAKWARNPLGIPGHGGPAAGGSMFNKYRR</sequence>
<evidence type="ECO:0000313" key="3">
    <source>
        <dbReference type="EMBL" id="BAP34932.1"/>
    </source>
</evidence>
<organism evidence="3 4">
    <name type="scientific">Ralstonia phage RSJ5</name>
    <dbReference type="NCBI Taxonomy" id="1538364"/>
    <lineage>
        <taxon>Viruses</taxon>
        <taxon>Duplodnaviria</taxon>
        <taxon>Heunggongvirae</taxon>
        <taxon>Uroviricota</taxon>
        <taxon>Caudoviricetes</taxon>
        <taxon>Autographivirales</taxon>
        <taxon>Autonotataviridae</taxon>
        <taxon>Risjevirus</taxon>
        <taxon>Risjevirus RSJ5</taxon>
    </lineage>
</organism>
<dbReference type="InterPro" id="IPR027417">
    <property type="entry name" value="P-loop_NTPase"/>
</dbReference>
<protein>
    <submittedName>
        <fullName evidence="3">Putative TerL large terminase sub-unit-like protein</fullName>
    </submittedName>
</protein>
<proteinExistence type="predicted"/>
<feature type="region of interest" description="Disordered" evidence="1">
    <location>
        <begin position="263"/>
        <end position="290"/>
    </location>
</feature>
<dbReference type="OrthoDB" id="695at10239"/>
<dbReference type="EMBL" id="AB983711">
    <property type="protein sequence ID" value="BAP34932.1"/>
    <property type="molecule type" value="Genomic_DNA"/>
</dbReference>
<dbReference type="InterPro" id="IPR054762">
    <property type="entry name" value="Gp19_RNaseH-like"/>
</dbReference>
<accession>A0A077KTL2</accession>
<name>A0A077KTL2_9CAUD</name>
<dbReference type="Pfam" id="PF22530">
    <property type="entry name" value="Terminase-T7_RNaseH-like"/>
    <property type="match status" value="1"/>
</dbReference>
<keyword evidence="4" id="KW-1185">Reference proteome</keyword>
<feature type="compositionally biased region" description="Basic and acidic residues" evidence="1">
    <location>
        <begin position="279"/>
        <end position="290"/>
    </location>
</feature>
<dbReference type="KEGG" id="vg:26644306"/>
<evidence type="ECO:0000259" key="2">
    <source>
        <dbReference type="Pfam" id="PF22530"/>
    </source>
</evidence>
<dbReference type="GeneID" id="26644306"/>
<dbReference type="NCBIfam" id="NF033889">
    <property type="entry name" value="termin_lrg_T7"/>
    <property type="match status" value="1"/>
</dbReference>
<dbReference type="Gene3D" id="3.40.50.300">
    <property type="entry name" value="P-loop containing nucleotide triphosphate hydrolases"/>
    <property type="match status" value="1"/>
</dbReference>